<protein>
    <submittedName>
        <fullName evidence="1">Uncharacterized protein</fullName>
    </submittedName>
</protein>
<organism evidence="1">
    <name type="scientific">uncultured marine phage</name>
    <dbReference type="NCBI Taxonomy" id="707152"/>
    <lineage>
        <taxon>Viruses</taxon>
        <taxon>environmental samples</taxon>
    </lineage>
</organism>
<proteinExistence type="predicted"/>
<accession>A0A8D9C8F7</accession>
<name>A0A8D9C8F7_9VIRU</name>
<reference evidence="1" key="1">
    <citation type="submission" date="2021-06" db="EMBL/GenBank/DDBJ databases">
        <authorList>
            <person name="Gannon L."/>
            <person name="Redgwell R T."/>
            <person name="Michniewski S."/>
            <person name="Harrison D C."/>
            <person name="Millard A."/>
        </authorList>
    </citation>
    <scope>NUCLEOTIDE SEQUENCE</scope>
</reference>
<dbReference type="EMBL" id="OU342829">
    <property type="protein sequence ID" value="CAG7579905.1"/>
    <property type="molecule type" value="Genomic_DNA"/>
</dbReference>
<evidence type="ECO:0000313" key="1">
    <source>
        <dbReference type="EMBL" id="CAG7579905.1"/>
    </source>
</evidence>
<sequence>MKIRPYEFSTGIPQNGARTFIIRMLPNLRKDGSIGPNFKEVKFLLIKVDDGITKEKWEKFYTEDAGLNLAVSQITPRKLRDGGIMKQNKVVFYGIIDGKVEMISTSSRIFNEIQTSLIKEIGNGKSPLDPTSGVGIEITADLKSHASFPEINAKVVTDLDPISIGDTNKECRDFILNREVDMDEYLDQYLIDKHENKNVIYNFLLNNEDLSEWKSSFREKRLKDFLNRNRNKKTDK</sequence>
<gene>
    <name evidence="1" type="ORF">SLAVMIC_00153</name>
</gene>